<evidence type="ECO:0000259" key="1">
    <source>
        <dbReference type="Pfam" id="PF01370"/>
    </source>
</evidence>
<dbReference type="InterPro" id="IPR001509">
    <property type="entry name" value="Epimerase_deHydtase"/>
</dbReference>
<dbReference type="Gene3D" id="3.40.50.720">
    <property type="entry name" value="NAD(P)-binding Rossmann-like Domain"/>
    <property type="match status" value="1"/>
</dbReference>
<dbReference type="PANTHER" id="PTHR48079">
    <property type="entry name" value="PROTEIN YEEZ"/>
    <property type="match status" value="1"/>
</dbReference>
<sequence>MRIFLTGATGFIGSRIVPDLLAAGHQVIGMTRSDAGVASLRAAGADAHRATLEDLPSIQAGAEGADAVIHTAFDHDFDHFVANCDKDRRVIDALGEVLKGSDRPFVITSGTGLGQAAHGQPATEDVFNPEHPNPRKLSELAGQALLEAGVNVSVLRLPQVHDPVKQGLITPFVALCKQVGRVAYLGEGRNRWPAGPVRDVARLYRLAVEKGVPGARYHAVAEEGVEVRDIARVLGAGLGLPVVSLSGEEAQAHFGWLGMFVGLDMPASSALTRERTGWVPTGPSLLSDLARMDVTAV</sequence>
<reference evidence="2 3" key="1">
    <citation type="journal article" date="2024" name="Curr. Microbiol.">
        <title>Luteibacter sahnii sp. nov., A Novel Yellow-Colored Xanthomonadin Pigment Producing Probiotic Bacterium from Healthy Rice Seed Microbiome.</title>
        <authorList>
            <person name="Jaiswal G."/>
            <person name="Rana R."/>
            <person name="Nayak P.K."/>
            <person name="Chouhan R."/>
            <person name="Gandhi S.G."/>
            <person name="Patel H.K."/>
            <person name="Patil P.B."/>
        </authorList>
    </citation>
    <scope>NUCLEOTIDE SEQUENCE [LARGE SCALE GENOMIC DNA]</scope>
    <source>
        <strain evidence="2 3">PPL201</strain>
    </source>
</reference>
<dbReference type="Proteomes" id="UP001528850">
    <property type="component" value="Unassembled WGS sequence"/>
</dbReference>
<dbReference type="InterPro" id="IPR036291">
    <property type="entry name" value="NAD(P)-bd_dom_sf"/>
</dbReference>
<dbReference type="SUPFAM" id="SSF51735">
    <property type="entry name" value="NAD(P)-binding Rossmann-fold domains"/>
    <property type="match status" value="1"/>
</dbReference>
<evidence type="ECO:0000313" key="3">
    <source>
        <dbReference type="Proteomes" id="UP001528850"/>
    </source>
</evidence>
<gene>
    <name evidence="2" type="ORF">P3W24_13715</name>
</gene>
<feature type="domain" description="NAD-dependent epimerase/dehydratase" evidence="1">
    <location>
        <begin position="3"/>
        <end position="216"/>
    </location>
</feature>
<dbReference type="Pfam" id="PF01370">
    <property type="entry name" value="Epimerase"/>
    <property type="match status" value="1"/>
</dbReference>
<dbReference type="CDD" id="cd05262">
    <property type="entry name" value="SDR_a7"/>
    <property type="match status" value="1"/>
</dbReference>
<name>A0ABT6BD19_9GAMM</name>
<evidence type="ECO:0000313" key="2">
    <source>
        <dbReference type="EMBL" id="MDF4026029.1"/>
    </source>
</evidence>
<keyword evidence="3" id="KW-1185">Reference proteome</keyword>
<dbReference type="PANTHER" id="PTHR48079:SF6">
    <property type="entry name" value="NAD(P)-BINDING DOMAIN-CONTAINING PROTEIN-RELATED"/>
    <property type="match status" value="1"/>
</dbReference>
<organism evidence="2 3">
    <name type="scientific">Luteibacter sahnii</name>
    <dbReference type="NCBI Taxonomy" id="3021977"/>
    <lineage>
        <taxon>Bacteria</taxon>
        <taxon>Pseudomonadati</taxon>
        <taxon>Pseudomonadota</taxon>
        <taxon>Gammaproteobacteria</taxon>
        <taxon>Lysobacterales</taxon>
        <taxon>Rhodanobacteraceae</taxon>
        <taxon>Luteibacter</taxon>
    </lineage>
</organism>
<dbReference type="InterPro" id="IPR051783">
    <property type="entry name" value="NAD(P)-dependent_oxidoreduct"/>
</dbReference>
<protein>
    <submittedName>
        <fullName evidence="2">SDR family oxidoreductase</fullName>
    </submittedName>
</protein>
<accession>A0ABT6BD19</accession>
<dbReference type="EMBL" id="JARJJS010000003">
    <property type="protein sequence ID" value="MDF4026029.1"/>
    <property type="molecule type" value="Genomic_DNA"/>
</dbReference>
<comment type="caution">
    <text evidence="2">The sequence shown here is derived from an EMBL/GenBank/DDBJ whole genome shotgun (WGS) entry which is preliminary data.</text>
</comment>
<proteinExistence type="predicted"/>